<dbReference type="STRING" id="1453999.AW06_003355"/>
<dbReference type="HAMAP" id="MF_01384">
    <property type="entry name" value="UreD"/>
    <property type="match status" value="1"/>
</dbReference>
<keyword evidence="3" id="KW-0996">Nickel insertion</keyword>
<dbReference type="GO" id="GO:0016151">
    <property type="term" value="F:nickel cation binding"/>
    <property type="evidence" value="ECO:0007669"/>
    <property type="project" value="UniProtKB-UniRule"/>
</dbReference>
<comment type="caution">
    <text evidence="4">The sequence shown here is derived from an EMBL/GenBank/DDBJ whole genome shotgun (WGS) entry which is preliminary data.</text>
</comment>
<keyword evidence="3" id="KW-0963">Cytoplasm</keyword>
<evidence type="ECO:0000256" key="1">
    <source>
        <dbReference type="ARBA" id="ARBA00007177"/>
    </source>
</evidence>
<name>A0A080MEH9_9PROT</name>
<dbReference type="Pfam" id="PF01774">
    <property type="entry name" value="UreD"/>
    <property type="match status" value="1"/>
</dbReference>
<evidence type="ECO:0000313" key="5">
    <source>
        <dbReference type="Proteomes" id="UP000021315"/>
    </source>
</evidence>
<proteinExistence type="inferred from homology"/>
<gene>
    <name evidence="3 4" type="primary">ureD</name>
    <name evidence="4" type="ORF">AW06_003355</name>
</gene>
<dbReference type="EMBL" id="JDST02000081">
    <property type="protein sequence ID" value="KFB75584.1"/>
    <property type="molecule type" value="Genomic_DNA"/>
</dbReference>
<dbReference type="GO" id="GO:0005737">
    <property type="term" value="C:cytoplasm"/>
    <property type="evidence" value="ECO:0007669"/>
    <property type="project" value="UniProtKB-SubCell"/>
</dbReference>
<keyword evidence="2 3" id="KW-0143">Chaperone</keyword>
<reference evidence="4" key="1">
    <citation type="submission" date="2014-02" db="EMBL/GenBank/DDBJ databases">
        <title>Expanding our view of genomic diversity in Candidatus Accumulibacter clades.</title>
        <authorList>
            <person name="Skennerton C.T."/>
            <person name="Barr J.J."/>
            <person name="Slater F.R."/>
            <person name="Bond P.L."/>
            <person name="Tyson G.W."/>
        </authorList>
    </citation>
    <scope>NUCLEOTIDE SEQUENCE [LARGE SCALE GENOMIC DNA]</scope>
</reference>
<comment type="subcellular location">
    <subcellularLocation>
        <location evidence="3">Cytoplasm</location>
    </subcellularLocation>
</comment>
<comment type="function">
    <text evidence="3">Required for maturation of urease via the functional incorporation of the urease nickel metallocenter.</text>
</comment>
<organism evidence="4 5">
    <name type="scientific">Candidatus Accumulibacter cognatus</name>
    <dbReference type="NCBI Taxonomy" id="2954383"/>
    <lineage>
        <taxon>Bacteria</taxon>
        <taxon>Pseudomonadati</taxon>
        <taxon>Pseudomonadota</taxon>
        <taxon>Betaproteobacteria</taxon>
        <taxon>Candidatus Accumulibacter</taxon>
    </lineage>
</organism>
<accession>A0A080MEH9</accession>
<comment type="similarity">
    <text evidence="1 3">Belongs to the UreD family.</text>
</comment>
<evidence type="ECO:0000256" key="3">
    <source>
        <dbReference type="HAMAP-Rule" id="MF_01384"/>
    </source>
</evidence>
<comment type="subunit">
    <text evidence="3">UreD, UreF and UreG form a complex that acts as a GTP-hydrolysis-dependent molecular chaperone, activating the urease apoprotein by helping to assemble the nickel containing metallocenter of UreC. The UreE protein probably delivers the nickel.</text>
</comment>
<protein>
    <recommendedName>
        <fullName evidence="3">Urease accessory protein UreD</fullName>
    </recommendedName>
</protein>
<dbReference type="PANTHER" id="PTHR33643">
    <property type="entry name" value="UREASE ACCESSORY PROTEIN D"/>
    <property type="match status" value="1"/>
</dbReference>
<dbReference type="InterPro" id="IPR002669">
    <property type="entry name" value="UreD"/>
</dbReference>
<sequence length="311" mass="32683">MRSGAGLERIVNAHGTEWGSGGPVGLTAALATAIEEAARPGWQARLALGFERRAEATLLVRREHCGPLRVQKALYPEGPAVCHAIVLHPPGGIAGGDRLDISLAAGAGAHALLTTPGAGKWYRSGGRPAQHVLNISIGRAAVIEWLPQETIVFDGADARMHTHVQLAAGGMFCGWEILCLGRTAAGECFSYGQLDLATRIESEGRPLWVERGRLSGSSAWLDAAAGLAGRPVSATLLLAGTVVQREWLDACLAVPTTASLLTGITALPEVLVARCLAPCTEAARAWLSEVWKRLRPAALGKAAIVPRIWST</sequence>
<dbReference type="Proteomes" id="UP000021315">
    <property type="component" value="Unassembled WGS sequence"/>
</dbReference>
<keyword evidence="5" id="KW-1185">Reference proteome</keyword>
<dbReference type="PANTHER" id="PTHR33643:SF1">
    <property type="entry name" value="UREASE ACCESSORY PROTEIN D"/>
    <property type="match status" value="1"/>
</dbReference>
<evidence type="ECO:0000256" key="2">
    <source>
        <dbReference type="ARBA" id="ARBA00023186"/>
    </source>
</evidence>
<evidence type="ECO:0000313" key="4">
    <source>
        <dbReference type="EMBL" id="KFB75584.1"/>
    </source>
</evidence>
<dbReference type="AlphaFoldDB" id="A0A080MEH9"/>